<evidence type="ECO:0000256" key="10">
    <source>
        <dbReference type="SAM" id="MobiDB-lite"/>
    </source>
</evidence>
<comment type="subcellular location">
    <subcellularLocation>
        <location evidence="1">Endoplasmic reticulum membrane</location>
        <topology evidence="1">Single-pass membrane protein</topology>
    </subcellularLocation>
</comment>
<keyword evidence="9 11" id="KW-0472">Membrane</keyword>
<keyword evidence="5" id="KW-0256">Endoplasmic reticulum</keyword>
<gene>
    <name evidence="12" type="primary">SBH1</name>
    <name evidence="12" type="ORF">DNF11_1913</name>
</gene>
<proteinExistence type="inferred from homology"/>
<dbReference type="EMBL" id="CP033150">
    <property type="protein sequence ID" value="AYO42863.1"/>
    <property type="molecule type" value="Genomic_DNA"/>
</dbReference>
<evidence type="ECO:0000256" key="9">
    <source>
        <dbReference type="ARBA" id="ARBA00023136"/>
    </source>
</evidence>
<name>A0A3G2S444_MALR7</name>
<dbReference type="OrthoDB" id="5401193at2759"/>
<dbReference type="GO" id="GO:0005784">
    <property type="term" value="C:Sec61 translocon complex"/>
    <property type="evidence" value="ECO:0007669"/>
    <property type="project" value="InterPro"/>
</dbReference>
<feature type="region of interest" description="Disordered" evidence="10">
    <location>
        <begin position="29"/>
        <end position="56"/>
    </location>
</feature>
<sequence>MSEKKQGTHTPLTQAQLAALASRNSSAMRRKAAVQAANKPHSTREAGAGGSTNTMMRINTEDSKGLSVDPVIVLVLSVAFVLSVVLLHILGKVARYFIK</sequence>
<evidence type="ECO:0000256" key="11">
    <source>
        <dbReference type="SAM" id="Phobius"/>
    </source>
</evidence>
<keyword evidence="6" id="KW-0653">Protein transport</keyword>
<organism evidence="12 13">
    <name type="scientific">Malassezia restricta (strain ATCC 96810 / NBRC 103918 / CBS 7877)</name>
    <name type="common">Seborrheic dermatitis infection agent</name>
    <dbReference type="NCBI Taxonomy" id="425264"/>
    <lineage>
        <taxon>Eukaryota</taxon>
        <taxon>Fungi</taxon>
        <taxon>Dikarya</taxon>
        <taxon>Basidiomycota</taxon>
        <taxon>Ustilaginomycotina</taxon>
        <taxon>Malasseziomycetes</taxon>
        <taxon>Malasseziales</taxon>
        <taxon>Malasseziaceae</taxon>
        <taxon>Malassezia</taxon>
    </lineage>
</organism>
<evidence type="ECO:0000256" key="2">
    <source>
        <dbReference type="ARBA" id="ARBA00006103"/>
    </source>
</evidence>
<keyword evidence="3" id="KW-0813">Transport</keyword>
<dbReference type="VEuPathDB" id="FungiDB:DNF11_1913"/>
<keyword evidence="4 11" id="KW-0812">Transmembrane</keyword>
<dbReference type="Proteomes" id="UP000269793">
    <property type="component" value="Chromosome III"/>
</dbReference>
<accession>A0A3G2S444</accession>
<dbReference type="GO" id="GO:0006886">
    <property type="term" value="P:intracellular protein transport"/>
    <property type="evidence" value="ECO:0007669"/>
    <property type="project" value="InterPro"/>
</dbReference>
<comment type="similarity">
    <text evidence="2">Belongs to the SEC61-beta family.</text>
</comment>
<evidence type="ECO:0000256" key="6">
    <source>
        <dbReference type="ARBA" id="ARBA00022927"/>
    </source>
</evidence>
<evidence type="ECO:0000256" key="4">
    <source>
        <dbReference type="ARBA" id="ARBA00022692"/>
    </source>
</evidence>
<reference evidence="12 13" key="1">
    <citation type="submission" date="2018-10" db="EMBL/GenBank/DDBJ databases">
        <title>Complete genome sequence of Malassezia restricta CBS 7877.</title>
        <authorList>
            <person name="Morand S.C."/>
            <person name="Bertignac M."/>
            <person name="Iltis A."/>
            <person name="Kolder I."/>
            <person name="Pirovano W."/>
            <person name="Jourdain R."/>
            <person name="Clavaud C."/>
        </authorList>
    </citation>
    <scope>NUCLEOTIDE SEQUENCE [LARGE SCALE GENOMIC DNA]</scope>
    <source>
        <strain evidence="12 13">CBS 7877</strain>
    </source>
</reference>
<evidence type="ECO:0000313" key="13">
    <source>
        <dbReference type="Proteomes" id="UP000269793"/>
    </source>
</evidence>
<dbReference type="InterPro" id="IPR016482">
    <property type="entry name" value="SecG/Sec61-beta/Sbh"/>
</dbReference>
<protein>
    <submittedName>
        <fullName evidence="12">Protein transport protein Sec61 subunit beta</fullName>
    </submittedName>
</protein>
<evidence type="ECO:0000256" key="1">
    <source>
        <dbReference type="ARBA" id="ARBA00004389"/>
    </source>
</evidence>
<dbReference type="Pfam" id="PF03911">
    <property type="entry name" value="Sec61_beta"/>
    <property type="match status" value="1"/>
</dbReference>
<dbReference type="STRING" id="425264.A0A3G2S444"/>
<feature type="transmembrane region" description="Helical" evidence="11">
    <location>
        <begin position="71"/>
        <end position="90"/>
    </location>
</feature>
<evidence type="ECO:0000256" key="7">
    <source>
        <dbReference type="ARBA" id="ARBA00022989"/>
    </source>
</evidence>
<dbReference type="InterPro" id="IPR030671">
    <property type="entry name" value="Sec61-beta/Sbh"/>
</dbReference>
<dbReference type="AlphaFoldDB" id="A0A3G2S444"/>
<evidence type="ECO:0000313" key="12">
    <source>
        <dbReference type="EMBL" id="AYO42863.1"/>
    </source>
</evidence>
<keyword evidence="8" id="KW-0811">Translocation</keyword>
<keyword evidence="7 11" id="KW-1133">Transmembrane helix</keyword>
<evidence type="ECO:0000256" key="5">
    <source>
        <dbReference type="ARBA" id="ARBA00022824"/>
    </source>
</evidence>
<evidence type="ECO:0000256" key="3">
    <source>
        <dbReference type="ARBA" id="ARBA00022448"/>
    </source>
</evidence>
<dbReference type="PANTHER" id="PTHR13509">
    <property type="entry name" value="SEC61 SUBUNIT BETA"/>
    <property type="match status" value="1"/>
</dbReference>
<keyword evidence="13" id="KW-1185">Reference proteome</keyword>
<evidence type="ECO:0000256" key="8">
    <source>
        <dbReference type="ARBA" id="ARBA00023010"/>
    </source>
</evidence>